<dbReference type="InterPro" id="IPR003673">
    <property type="entry name" value="CoA-Trfase_fam_III"/>
</dbReference>
<dbReference type="AlphaFoldDB" id="A0A2N4U6B2"/>
<dbReference type="PANTHER" id="PTHR48207">
    <property type="entry name" value="SUCCINATE--HYDROXYMETHYLGLUTARATE COA-TRANSFERASE"/>
    <property type="match status" value="1"/>
</dbReference>
<dbReference type="RefSeq" id="WP_102073110.1">
    <property type="nucleotide sequence ID" value="NZ_PDNW01000004.1"/>
</dbReference>
<name>A0A2N4U6B2_9BURK</name>
<comment type="caution">
    <text evidence="2">The sequence shown here is derived from an EMBL/GenBank/DDBJ whole genome shotgun (WGS) entry which is preliminary data.</text>
</comment>
<sequence length="397" mass="42878">MNQRPLDGIRVIEMGSLIAGPFAGKTLGDFGADVIKIEPPGQGDPLRSWRTDEGETSMWWHVQARNKKSVAIDLRKKEGQALARKLILEADVVIENFRPGTLEKWGMDYESLSKENPGLIMLRISGYGQSGPLRDLTGYGVVAEAMGGFRHITGVPGEAPVRPGISIGDSLSALHGVIGIMMALYHRLANSGKGQVIDVALYESVFNMMEGAVPEYDRLGTIREPAGSALQGVAPTNAYPDKDGRYFLIAGNGDSIFPRLMSLIGNEAMGRDPVLARNPGRVANMARIDEAIAAWSSQRSMDDALEELAKAGVPAGKIFTVKDIVDDEQYRAREMIREITLDDGSSLKVPGVVPKLSATPGAFEGGGPRLGQHTEEVLRKHGLEPADIEQLKALEVI</sequence>
<dbReference type="PANTHER" id="PTHR48207:SF3">
    <property type="entry name" value="SUCCINATE--HYDROXYMETHYLGLUTARATE COA-TRANSFERASE"/>
    <property type="match status" value="1"/>
</dbReference>
<dbReference type="InterPro" id="IPR044855">
    <property type="entry name" value="CoA-Trfase_III_dom3_sf"/>
</dbReference>
<dbReference type="Gene3D" id="3.30.1540.10">
    <property type="entry name" value="formyl-coa transferase, domain 3"/>
    <property type="match status" value="1"/>
</dbReference>
<organism evidence="2 3">
    <name type="scientific">Pollutimonas subterranea</name>
    <dbReference type="NCBI Taxonomy" id="2045210"/>
    <lineage>
        <taxon>Bacteria</taxon>
        <taxon>Pseudomonadati</taxon>
        <taxon>Pseudomonadota</taxon>
        <taxon>Betaproteobacteria</taxon>
        <taxon>Burkholderiales</taxon>
        <taxon>Alcaligenaceae</taxon>
        <taxon>Pollutimonas</taxon>
    </lineage>
</organism>
<dbReference type="Proteomes" id="UP000234190">
    <property type="component" value="Unassembled WGS sequence"/>
</dbReference>
<keyword evidence="3" id="KW-1185">Reference proteome</keyword>
<dbReference type="Pfam" id="PF02515">
    <property type="entry name" value="CoA_transf_3"/>
    <property type="match status" value="1"/>
</dbReference>
<reference evidence="2 3" key="1">
    <citation type="submission" date="2017-10" db="EMBL/GenBank/DDBJ databases">
        <title>Two draft genome sequences of Pusillimonas sp. strains isolated from a nitrate- and radionuclide-contaminated groundwater in Russia.</title>
        <authorList>
            <person name="Grouzdev D.S."/>
            <person name="Tourova T.P."/>
            <person name="Goeva M.A."/>
            <person name="Babich T.L."/>
            <person name="Sokolova D.S."/>
            <person name="Abdullin R."/>
            <person name="Poltaraus A.B."/>
            <person name="Toshchakov S.V."/>
            <person name="Nazina T.N."/>
        </authorList>
    </citation>
    <scope>NUCLEOTIDE SEQUENCE [LARGE SCALE GENOMIC DNA]</scope>
    <source>
        <strain evidence="2 3">JR1/69-3-13</strain>
    </source>
</reference>
<dbReference type="InterPro" id="IPR050483">
    <property type="entry name" value="CoA-transferase_III_domain"/>
</dbReference>
<gene>
    <name evidence="2" type="ORF">CR159_05995</name>
</gene>
<accession>A0A2N4U6B2</accession>
<protein>
    <submittedName>
        <fullName evidence="2">Formyl-CoA transferase</fullName>
    </submittedName>
</protein>
<dbReference type="EMBL" id="PDNW01000004">
    <property type="protein sequence ID" value="PLC50565.1"/>
    <property type="molecule type" value="Genomic_DNA"/>
</dbReference>
<dbReference type="OrthoDB" id="5294844at2"/>
<proteinExistence type="predicted"/>
<dbReference type="GO" id="GO:0008410">
    <property type="term" value="F:CoA-transferase activity"/>
    <property type="evidence" value="ECO:0007669"/>
    <property type="project" value="TreeGrafter"/>
</dbReference>
<dbReference type="Gene3D" id="3.40.50.10540">
    <property type="entry name" value="Crotonobetainyl-coa:carnitine coa-transferase, domain 1"/>
    <property type="match status" value="1"/>
</dbReference>
<evidence type="ECO:0000313" key="3">
    <source>
        <dbReference type="Proteomes" id="UP000234190"/>
    </source>
</evidence>
<dbReference type="SUPFAM" id="SSF89796">
    <property type="entry name" value="CoA-transferase family III (CaiB/BaiF)"/>
    <property type="match status" value="1"/>
</dbReference>
<dbReference type="InterPro" id="IPR023606">
    <property type="entry name" value="CoA-Trfase_III_dom_1_sf"/>
</dbReference>
<keyword evidence="1 2" id="KW-0808">Transferase</keyword>
<evidence type="ECO:0000313" key="2">
    <source>
        <dbReference type="EMBL" id="PLC50565.1"/>
    </source>
</evidence>
<evidence type="ECO:0000256" key="1">
    <source>
        <dbReference type="ARBA" id="ARBA00022679"/>
    </source>
</evidence>